<feature type="region of interest" description="Disordered" evidence="2">
    <location>
        <begin position="448"/>
        <end position="513"/>
    </location>
</feature>
<organism evidence="3 4">
    <name type="scientific">Callorhinchus milii</name>
    <name type="common">Ghost shark</name>
    <dbReference type="NCBI Taxonomy" id="7868"/>
    <lineage>
        <taxon>Eukaryota</taxon>
        <taxon>Metazoa</taxon>
        <taxon>Chordata</taxon>
        <taxon>Craniata</taxon>
        <taxon>Vertebrata</taxon>
        <taxon>Chondrichthyes</taxon>
        <taxon>Holocephali</taxon>
        <taxon>Chimaeriformes</taxon>
        <taxon>Callorhinchidae</taxon>
        <taxon>Callorhinchus</taxon>
    </lineage>
</organism>
<dbReference type="AlphaFoldDB" id="A0A4W3IQ77"/>
<gene>
    <name evidence="3" type="primary">LOC103187948</name>
</gene>
<dbReference type="PANTHER" id="PTHR19321">
    <property type="entry name" value="PROTEIN REGULATOR OF CYTOKINESIS 1 PRC1-RELATED"/>
    <property type="match status" value="1"/>
</dbReference>
<evidence type="ECO:0000313" key="4">
    <source>
        <dbReference type="Proteomes" id="UP000314986"/>
    </source>
</evidence>
<dbReference type="Pfam" id="PF03999">
    <property type="entry name" value="MAP65_ASE1"/>
    <property type="match status" value="1"/>
</dbReference>
<dbReference type="InterPro" id="IPR007145">
    <property type="entry name" value="MAP65_Ase1_PRC1"/>
</dbReference>
<feature type="coiled-coil region" evidence="1">
    <location>
        <begin position="220"/>
        <end position="247"/>
    </location>
</feature>
<proteinExistence type="predicted"/>
<keyword evidence="4" id="KW-1185">Reference proteome</keyword>
<dbReference type="GO" id="GO:0008017">
    <property type="term" value="F:microtubule binding"/>
    <property type="evidence" value="ECO:0007669"/>
    <property type="project" value="InterPro"/>
</dbReference>
<dbReference type="Ensembl" id="ENSCMIT00000031906.1">
    <property type="protein sequence ID" value="ENSCMIP00000031427.1"/>
    <property type="gene ID" value="ENSCMIG00000013474.1"/>
</dbReference>
<reference evidence="3" key="4">
    <citation type="submission" date="2025-08" db="UniProtKB">
        <authorList>
            <consortium name="Ensembl"/>
        </authorList>
    </citation>
    <scope>IDENTIFICATION</scope>
</reference>
<protein>
    <recommendedName>
        <fullName evidence="5">Protein regulator of cytokinesis 1</fullName>
    </recommendedName>
</protein>
<dbReference type="Gene3D" id="1.20.58.1520">
    <property type="match status" value="1"/>
</dbReference>
<evidence type="ECO:0000256" key="2">
    <source>
        <dbReference type="SAM" id="MobiDB-lite"/>
    </source>
</evidence>
<dbReference type="GeneTree" id="ENSGT00390000009453"/>
<dbReference type="GO" id="GO:0005737">
    <property type="term" value="C:cytoplasm"/>
    <property type="evidence" value="ECO:0007669"/>
    <property type="project" value="TreeGrafter"/>
</dbReference>
<reference evidence="4" key="2">
    <citation type="journal article" date="2007" name="PLoS Biol.">
        <title>Survey sequencing and comparative analysis of the elephant shark (Callorhinchus milii) genome.</title>
        <authorList>
            <person name="Venkatesh B."/>
            <person name="Kirkness E.F."/>
            <person name="Loh Y.H."/>
            <person name="Halpern A.L."/>
            <person name="Lee A.P."/>
            <person name="Johnson J."/>
            <person name="Dandona N."/>
            <person name="Viswanathan L.D."/>
            <person name="Tay A."/>
            <person name="Venter J.C."/>
            <person name="Strausberg R.L."/>
            <person name="Brenner S."/>
        </authorList>
    </citation>
    <scope>NUCLEOTIDE SEQUENCE [LARGE SCALE GENOMIC DNA]</scope>
</reference>
<dbReference type="STRING" id="7868.ENSCMIP00000031427"/>
<evidence type="ECO:0000313" key="3">
    <source>
        <dbReference type="Ensembl" id="ENSCMIP00000031427.1"/>
    </source>
</evidence>
<reference evidence="4" key="3">
    <citation type="journal article" date="2014" name="Nature">
        <title>Elephant shark genome provides unique insights into gnathostome evolution.</title>
        <authorList>
            <consortium name="International Elephant Shark Genome Sequencing Consortium"/>
            <person name="Venkatesh B."/>
            <person name="Lee A.P."/>
            <person name="Ravi V."/>
            <person name="Maurya A.K."/>
            <person name="Lian M.M."/>
            <person name="Swann J.B."/>
            <person name="Ohta Y."/>
            <person name="Flajnik M.F."/>
            <person name="Sutoh Y."/>
            <person name="Kasahara M."/>
            <person name="Hoon S."/>
            <person name="Gangu V."/>
            <person name="Roy S.W."/>
            <person name="Irimia M."/>
            <person name="Korzh V."/>
            <person name="Kondrychyn I."/>
            <person name="Lim Z.W."/>
            <person name="Tay B.H."/>
            <person name="Tohari S."/>
            <person name="Kong K.W."/>
            <person name="Ho S."/>
            <person name="Lorente-Galdos B."/>
            <person name="Quilez J."/>
            <person name="Marques-Bonet T."/>
            <person name="Raney B.J."/>
            <person name="Ingham P.W."/>
            <person name="Tay A."/>
            <person name="Hillier L.W."/>
            <person name="Minx P."/>
            <person name="Boehm T."/>
            <person name="Wilson R.K."/>
            <person name="Brenner S."/>
            <person name="Warren W.C."/>
        </authorList>
    </citation>
    <scope>NUCLEOTIDE SEQUENCE [LARGE SCALE GENOMIC DNA]</scope>
</reference>
<dbReference type="Proteomes" id="UP000314986">
    <property type="component" value="Unassembled WGS sequence"/>
</dbReference>
<sequence length="580" mass="67515">FSRREDVPNGVLASSLVQLLNHALTKLQDLWDSIGIQEDMRVQRMESVNNYIENLLEQMIHEEEFMKGQLEESIENSQKELKILCSELERDPYEVDENITILQLEKELRNKLEILTKEKNVRLEECKSLQDEDQAICTDICKTPYYIPTGKVPSFQQVKELKEHIMYISKEKERRQDIFLGLKQKIIKLFEDLGCSPDTTLENDAVLETANLFYLSDGNIKALEVLLEQLKLRKEELLATQETLKKQMKLLWSLLQIPIEEQKDFVLPEQGSILDINRALEHEVERLEQVKAKNIKQVITGIRQELHNYWDKCFCSQKQKTSFAALSDDHFTEELLKEHDEELLKMSLYHQKYKNMFENVEKWEQKWKQFLELEKKASDRNRYANRGGTLLKEEKERNQLQRKLPKMEEELKVCIEKWEEEQGCPFLVNGKRFIDYIAEQWEQYRIKREKRQGPKESGVSSKPSLKRPLGGFSTPSNKIRRLDGASSVSGGSNVSSVHVGKPPLSGRKTPCVSKLPDLLQRPALQDHKQVKTHISVAPSPRTPQPLSTLNRLVTSYSEFSRDLNKKSSSEQLNSTTVENN</sequence>
<reference evidence="3" key="5">
    <citation type="submission" date="2025-09" db="UniProtKB">
        <authorList>
            <consortium name="Ensembl"/>
        </authorList>
    </citation>
    <scope>IDENTIFICATION</scope>
</reference>
<dbReference type="OMA" id="GMDFANT"/>
<keyword evidence="1" id="KW-0175">Coiled coil</keyword>
<reference evidence="4" key="1">
    <citation type="journal article" date="2006" name="Science">
        <title>Ancient noncoding elements conserved in the human genome.</title>
        <authorList>
            <person name="Venkatesh B."/>
            <person name="Kirkness E.F."/>
            <person name="Loh Y.H."/>
            <person name="Halpern A.L."/>
            <person name="Lee A.P."/>
            <person name="Johnson J."/>
            <person name="Dandona N."/>
            <person name="Viswanathan L.D."/>
            <person name="Tay A."/>
            <person name="Venter J.C."/>
            <person name="Strausberg R.L."/>
            <person name="Brenner S."/>
        </authorList>
    </citation>
    <scope>NUCLEOTIDE SEQUENCE [LARGE SCALE GENOMIC DNA]</scope>
</reference>
<evidence type="ECO:0000256" key="1">
    <source>
        <dbReference type="SAM" id="Coils"/>
    </source>
</evidence>
<dbReference type="InParanoid" id="A0A4W3IQ77"/>
<name>A0A4W3IQ77_CALMI</name>
<accession>A0A4W3IQ77</accession>
<feature type="coiled-coil region" evidence="1">
    <location>
        <begin position="390"/>
        <end position="417"/>
    </location>
</feature>
<dbReference type="PANTHER" id="PTHR19321:SF6">
    <property type="entry name" value="PROTEIN REGULATOR OF CYTOKINESIS 1"/>
    <property type="match status" value="1"/>
</dbReference>
<evidence type="ECO:0008006" key="5">
    <source>
        <dbReference type="Google" id="ProtNLM"/>
    </source>
</evidence>
<dbReference type="GO" id="GO:1990023">
    <property type="term" value="C:mitotic spindle midzone"/>
    <property type="evidence" value="ECO:0007669"/>
    <property type="project" value="TreeGrafter"/>
</dbReference>
<feature type="compositionally biased region" description="Low complexity" evidence="2">
    <location>
        <begin position="484"/>
        <end position="500"/>
    </location>
</feature>
<dbReference type="GO" id="GO:0051256">
    <property type="term" value="P:mitotic spindle midzone assembly"/>
    <property type="evidence" value="ECO:0007669"/>
    <property type="project" value="TreeGrafter"/>
</dbReference>